<keyword evidence="3" id="KW-1185">Reference proteome</keyword>
<sequence length="71" mass="7608">MLQNAMIRPVLQFHPSVHWPSAWTTSPSARGPNNASRSPGGVTLKSTAPRMTTKASTASTTSARRTPFSAR</sequence>
<feature type="compositionally biased region" description="Polar residues" evidence="1">
    <location>
        <begin position="22"/>
        <end position="37"/>
    </location>
</feature>
<name>A0A9D4DK85_DREPO</name>
<evidence type="ECO:0000313" key="3">
    <source>
        <dbReference type="Proteomes" id="UP000828390"/>
    </source>
</evidence>
<feature type="region of interest" description="Disordered" evidence="1">
    <location>
        <begin position="18"/>
        <end position="71"/>
    </location>
</feature>
<dbReference type="AlphaFoldDB" id="A0A9D4DK85"/>
<protein>
    <submittedName>
        <fullName evidence="2">Uncharacterized protein</fullName>
    </submittedName>
</protein>
<reference evidence="2" key="1">
    <citation type="journal article" date="2019" name="bioRxiv">
        <title>The Genome of the Zebra Mussel, Dreissena polymorpha: A Resource for Invasive Species Research.</title>
        <authorList>
            <person name="McCartney M.A."/>
            <person name="Auch B."/>
            <person name="Kono T."/>
            <person name="Mallez S."/>
            <person name="Zhang Y."/>
            <person name="Obille A."/>
            <person name="Becker A."/>
            <person name="Abrahante J.E."/>
            <person name="Garbe J."/>
            <person name="Badalamenti J.P."/>
            <person name="Herman A."/>
            <person name="Mangelson H."/>
            <person name="Liachko I."/>
            <person name="Sullivan S."/>
            <person name="Sone E.D."/>
            <person name="Koren S."/>
            <person name="Silverstein K.A.T."/>
            <person name="Beckman K.B."/>
            <person name="Gohl D.M."/>
        </authorList>
    </citation>
    <scope>NUCLEOTIDE SEQUENCE</scope>
    <source>
        <strain evidence="2">Duluth1</strain>
        <tissue evidence="2">Whole animal</tissue>
    </source>
</reference>
<organism evidence="2 3">
    <name type="scientific">Dreissena polymorpha</name>
    <name type="common">Zebra mussel</name>
    <name type="synonym">Mytilus polymorpha</name>
    <dbReference type="NCBI Taxonomy" id="45954"/>
    <lineage>
        <taxon>Eukaryota</taxon>
        <taxon>Metazoa</taxon>
        <taxon>Spiralia</taxon>
        <taxon>Lophotrochozoa</taxon>
        <taxon>Mollusca</taxon>
        <taxon>Bivalvia</taxon>
        <taxon>Autobranchia</taxon>
        <taxon>Heteroconchia</taxon>
        <taxon>Euheterodonta</taxon>
        <taxon>Imparidentia</taxon>
        <taxon>Neoheterodontei</taxon>
        <taxon>Myida</taxon>
        <taxon>Dreissenoidea</taxon>
        <taxon>Dreissenidae</taxon>
        <taxon>Dreissena</taxon>
    </lineage>
</organism>
<comment type="caution">
    <text evidence="2">The sequence shown here is derived from an EMBL/GenBank/DDBJ whole genome shotgun (WGS) entry which is preliminary data.</text>
</comment>
<feature type="compositionally biased region" description="Low complexity" evidence="1">
    <location>
        <begin position="50"/>
        <end position="71"/>
    </location>
</feature>
<evidence type="ECO:0000256" key="1">
    <source>
        <dbReference type="SAM" id="MobiDB-lite"/>
    </source>
</evidence>
<gene>
    <name evidence="2" type="ORF">DPMN_184516</name>
</gene>
<dbReference type="Proteomes" id="UP000828390">
    <property type="component" value="Unassembled WGS sequence"/>
</dbReference>
<evidence type="ECO:0000313" key="2">
    <source>
        <dbReference type="EMBL" id="KAH3750000.1"/>
    </source>
</evidence>
<proteinExistence type="predicted"/>
<reference evidence="2" key="2">
    <citation type="submission" date="2020-11" db="EMBL/GenBank/DDBJ databases">
        <authorList>
            <person name="McCartney M.A."/>
            <person name="Auch B."/>
            <person name="Kono T."/>
            <person name="Mallez S."/>
            <person name="Becker A."/>
            <person name="Gohl D.M."/>
            <person name="Silverstein K.A.T."/>
            <person name="Koren S."/>
            <person name="Bechman K.B."/>
            <person name="Herman A."/>
            <person name="Abrahante J.E."/>
            <person name="Garbe J."/>
        </authorList>
    </citation>
    <scope>NUCLEOTIDE SEQUENCE</scope>
    <source>
        <strain evidence="2">Duluth1</strain>
        <tissue evidence="2">Whole animal</tissue>
    </source>
</reference>
<dbReference type="EMBL" id="JAIWYP010000010">
    <property type="protein sequence ID" value="KAH3750000.1"/>
    <property type="molecule type" value="Genomic_DNA"/>
</dbReference>
<accession>A0A9D4DK85</accession>